<feature type="domain" description="L,D-TPase catalytic" evidence="10">
    <location>
        <begin position="56"/>
        <end position="187"/>
    </location>
</feature>
<evidence type="ECO:0000256" key="3">
    <source>
        <dbReference type="ARBA" id="ARBA00022679"/>
    </source>
</evidence>
<evidence type="ECO:0000313" key="12">
    <source>
        <dbReference type="Proteomes" id="UP000266273"/>
    </source>
</evidence>
<keyword evidence="3" id="KW-0808">Transferase</keyword>
<evidence type="ECO:0000256" key="5">
    <source>
        <dbReference type="ARBA" id="ARBA00022984"/>
    </source>
</evidence>
<protein>
    <submittedName>
        <fullName evidence="11">Murein L,D-transpeptidase YafK</fullName>
    </submittedName>
</protein>
<dbReference type="GO" id="GO:0009252">
    <property type="term" value="P:peptidoglycan biosynthetic process"/>
    <property type="evidence" value="ECO:0007669"/>
    <property type="project" value="UniProtKB-UniPathway"/>
</dbReference>
<evidence type="ECO:0000256" key="1">
    <source>
        <dbReference type="ARBA" id="ARBA00004752"/>
    </source>
</evidence>
<dbReference type="AlphaFoldDB" id="A0A397Q2Z4"/>
<feature type="compositionally biased region" description="Polar residues" evidence="8">
    <location>
        <begin position="279"/>
        <end position="299"/>
    </location>
</feature>
<evidence type="ECO:0000313" key="11">
    <source>
        <dbReference type="EMBL" id="RIA55890.1"/>
    </source>
</evidence>
<gene>
    <name evidence="11" type="ORF">BXY53_0976</name>
</gene>
<evidence type="ECO:0000256" key="9">
    <source>
        <dbReference type="SAM" id="SignalP"/>
    </source>
</evidence>
<proteinExistence type="inferred from homology"/>
<dbReference type="InterPro" id="IPR038063">
    <property type="entry name" value="Transpep_catalytic_dom"/>
</dbReference>
<dbReference type="GO" id="GO:0008360">
    <property type="term" value="P:regulation of cell shape"/>
    <property type="evidence" value="ECO:0007669"/>
    <property type="project" value="UniProtKB-UniRule"/>
</dbReference>
<dbReference type="SUPFAM" id="SSF141523">
    <property type="entry name" value="L,D-transpeptidase catalytic domain-like"/>
    <property type="match status" value="1"/>
</dbReference>
<accession>A0A397Q2Z4</accession>
<feature type="compositionally biased region" description="Low complexity" evidence="8">
    <location>
        <begin position="308"/>
        <end position="323"/>
    </location>
</feature>
<dbReference type="Pfam" id="PF03734">
    <property type="entry name" value="YkuD"/>
    <property type="match status" value="1"/>
</dbReference>
<feature type="active site" description="Proton donor/acceptor" evidence="7">
    <location>
        <position position="148"/>
    </location>
</feature>
<reference evidence="11 12" key="1">
    <citation type="submission" date="2018-08" db="EMBL/GenBank/DDBJ databases">
        <title>Genomic Encyclopedia of Archaeal and Bacterial Type Strains, Phase II (KMG-II): from individual species to whole genera.</title>
        <authorList>
            <person name="Goeker M."/>
        </authorList>
    </citation>
    <scope>NUCLEOTIDE SEQUENCE [LARGE SCALE GENOMIC DNA]</scope>
    <source>
        <strain evidence="11 12">DSM 5002</strain>
    </source>
</reference>
<keyword evidence="5 7" id="KW-0573">Peptidoglycan synthesis</keyword>
<comment type="similarity">
    <text evidence="2">Belongs to the YkuD family.</text>
</comment>
<keyword evidence="9" id="KW-0732">Signal</keyword>
<dbReference type="PANTHER" id="PTHR36699:SF1">
    <property type="entry name" value="L,D-TRANSPEPTIDASE YAFK-RELATED"/>
    <property type="match status" value="1"/>
</dbReference>
<feature type="signal peptide" evidence="9">
    <location>
        <begin position="1"/>
        <end position="23"/>
    </location>
</feature>
<dbReference type="RefSeq" id="WP_119060738.1">
    <property type="nucleotide sequence ID" value="NZ_QXDF01000001.1"/>
</dbReference>
<name>A0A397Q2Z4_9HYPH</name>
<comment type="caution">
    <text evidence="11">The sequence shown here is derived from an EMBL/GenBank/DDBJ whole genome shotgun (WGS) entry which is preliminary data.</text>
</comment>
<organism evidence="11 12">
    <name type="scientific">Dichotomicrobium thermohalophilum</name>
    <dbReference type="NCBI Taxonomy" id="933063"/>
    <lineage>
        <taxon>Bacteria</taxon>
        <taxon>Pseudomonadati</taxon>
        <taxon>Pseudomonadota</taxon>
        <taxon>Alphaproteobacteria</taxon>
        <taxon>Hyphomicrobiales</taxon>
        <taxon>Hyphomicrobiaceae</taxon>
        <taxon>Dichotomicrobium</taxon>
    </lineage>
</organism>
<evidence type="ECO:0000256" key="6">
    <source>
        <dbReference type="ARBA" id="ARBA00023316"/>
    </source>
</evidence>
<dbReference type="GO" id="GO:0004180">
    <property type="term" value="F:carboxypeptidase activity"/>
    <property type="evidence" value="ECO:0007669"/>
    <property type="project" value="UniProtKB-ARBA"/>
</dbReference>
<dbReference type="CDD" id="cd16913">
    <property type="entry name" value="YkuD_like"/>
    <property type="match status" value="1"/>
</dbReference>
<feature type="chain" id="PRO_5017283516" evidence="9">
    <location>
        <begin position="24"/>
        <end position="366"/>
    </location>
</feature>
<dbReference type="Proteomes" id="UP000266273">
    <property type="component" value="Unassembled WGS sequence"/>
</dbReference>
<dbReference type="GO" id="GO:0016740">
    <property type="term" value="F:transferase activity"/>
    <property type="evidence" value="ECO:0007669"/>
    <property type="project" value="UniProtKB-KW"/>
</dbReference>
<feature type="region of interest" description="Disordered" evidence="8">
    <location>
        <begin position="272"/>
        <end position="366"/>
    </location>
</feature>
<dbReference type="UniPathway" id="UPA00219"/>
<dbReference type="PANTHER" id="PTHR36699">
    <property type="entry name" value="LD-TRANSPEPTIDASE"/>
    <property type="match status" value="1"/>
</dbReference>
<keyword evidence="6 7" id="KW-0961">Cell wall biogenesis/degradation</keyword>
<dbReference type="PROSITE" id="PS52029">
    <property type="entry name" value="LD_TPASE"/>
    <property type="match status" value="1"/>
</dbReference>
<sequence length="366" mass="39905">MAGTFSQRALTALVLLLAAVSLSGCLGEATAPHLKPIPAAAQARLAKMGMTADAPILVRIFKEEAELEIWKKKDDGRFHLFKTYPICFFSGKLGPKLKEGDKQAPEGFYTVSPGRMNPNSDFHLSFNLGYPNRFDAAHGRTGAHLMVHGDCSSAGCYAMTDALIEEIYAIAREAFEGGQRRFHVHAFPFRMTEENMARHQGNRWYGFWQMLKAGYDAFEQTRVQPSIAVCEKRYLVNAEFLGDVAKPDPKKECPPHRILDPETILARLAGEETEVAAQSRPTNKRQPQETTASISQTPRTAEPKSQRPVIAASVAAEEPAPAETQSADPAPRDTEETEPTGDAGPWVVPEGTPAGANGDRAPGSST</sequence>
<evidence type="ECO:0000256" key="7">
    <source>
        <dbReference type="PROSITE-ProRule" id="PRU01373"/>
    </source>
</evidence>
<feature type="active site" description="Nucleophile" evidence="7">
    <location>
        <position position="156"/>
    </location>
</feature>
<evidence type="ECO:0000259" key="10">
    <source>
        <dbReference type="PROSITE" id="PS52029"/>
    </source>
</evidence>
<comment type="pathway">
    <text evidence="1 7">Cell wall biogenesis; peptidoglycan biosynthesis.</text>
</comment>
<dbReference type="EMBL" id="QXDF01000001">
    <property type="protein sequence ID" value="RIA55890.1"/>
    <property type="molecule type" value="Genomic_DNA"/>
</dbReference>
<evidence type="ECO:0000256" key="4">
    <source>
        <dbReference type="ARBA" id="ARBA00022960"/>
    </source>
</evidence>
<keyword evidence="12" id="KW-1185">Reference proteome</keyword>
<dbReference type="OrthoDB" id="9809748at2"/>
<evidence type="ECO:0000256" key="2">
    <source>
        <dbReference type="ARBA" id="ARBA00005992"/>
    </source>
</evidence>
<evidence type="ECO:0000256" key="8">
    <source>
        <dbReference type="SAM" id="MobiDB-lite"/>
    </source>
</evidence>
<dbReference type="GO" id="GO:0071555">
    <property type="term" value="P:cell wall organization"/>
    <property type="evidence" value="ECO:0007669"/>
    <property type="project" value="UniProtKB-UniRule"/>
</dbReference>
<keyword evidence="4 7" id="KW-0133">Cell shape</keyword>
<dbReference type="InterPro" id="IPR005490">
    <property type="entry name" value="LD_TPept_cat_dom"/>
</dbReference>